<dbReference type="Pfam" id="PF00990">
    <property type="entry name" value="GGDEF"/>
    <property type="match status" value="1"/>
</dbReference>
<dbReference type="SMART" id="SM00267">
    <property type="entry name" value="GGDEF"/>
    <property type="match status" value="1"/>
</dbReference>
<keyword evidence="6" id="KW-1185">Reference proteome</keyword>
<name>A0A3A6QCU8_9VIBR</name>
<evidence type="ECO:0000256" key="1">
    <source>
        <dbReference type="ARBA" id="ARBA00012528"/>
    </source>
</evidence>
<dbReference type="AlphaFoldDB" id="A0A3A6QCU8"/>
<dbReference type="InterPro" id="IPR000160">
    <property type="entry name" value="GGDEF_dom"/>
</dbReference>
<proteinExistence type="predicted"/>
<comment type="caution">
    <text evidence="5">The sequence shown here is derived from an EMBL/GenBank/DDBJ whole genome shotgun (WGS) entry which is preliminary data.</text>
</comment>
<feature type="transmembrane region" description="Helical" evidence="3">
    <location>
        <begin position="214"/>
        <end position="233"/>
    </location>
</feature>
<keyword evidence="3" id="KW-1133">Transmembrane helix</keyword>
<keyword evidence="3" id="KW-0472">Membrane</keyword>
<dbReference type="CDD" id="cd01949">
    <property type="entry name" value="GGDEF"/>
    <property type="match status" value="1"/>
</dbReference>
<dbReference type="GO" id="GO:0043709">
    <property type="term" value="P:cell adhesion involved in single-species biofilm formation"/>
    <property type="evidence" value="ECO:0007669"/>
    <property type="project" value="TreeGrafter"/>
</dbReference>
<dbReference type="Proteomes" id="UP000273252">
    <property type="component" value="Unassembled WGS sequence"/>
</dbReference>
<dbReference type="NCBIfam" id="TIGR00254">
    <property type="entry name" value="GGDEF"/>
    <property type="match status" value="1"/>
</dbReference>
<sequence>MILILGFITTVLVLLYWSYGHTKTMTVSPKKFSYLADNDQIQRGRSVTSLTVTNDTALLQCELKPSPNFKWPYCGLSIQVNNDPTIGIDLSDYHTVRLNVDFERLDSHDLPTMRFYLRNFNPEYSVRENEYSYKYSGLEFTPERSNPIVDISMHDLQVKPWWIIDNNIAAHHSAPEFSNITIIELSTGAGSHYGEYQMEIRGIEFVGHYISGQYFILLLLFIWVVSLTVFFIVNSCRSHKLILNARTRQEHLHNLIKAIGRRNAEFTEFGYRDTLTGAMNRKAIWHWLEQNFEVDLYQERDLSAIFINIDHFKKINDHFGQKVTNDILKEFTLVILELLKPTHQLARWESEEFVVFCPDTPLEEAIQLAEVICEKIEIYVWAHKSTLTASLGVTSLGDERTNDMLVRAGEALHLAKHNGCNRVEVGIAIP</sequence>
<dbReference type="Gene3D" id="3.30.70.270">
    <property type="match status" value="1"/>
</dbReference>
<feature type="domain" description="GGDEF" evidence="4">
    <location>
        <begin position="300"/>
        <end position="428"/>
    </location>
</feature>
<dbReference type="GO" id="GO:0052621">
    <property type="term" value="F:diguanylate cyclase activity"/>
    <property type="evidence" value="ECO:0007669"/>
    <property type="project" value="UniProtKB-EC"/>
</dbReference>
<protein>
    <recommendedName>
        <fullName evidence="1">diguanylate cyclase</fullName>
        <ecNumber evidence="1">2.7.7.65</ecNumber>
    </recommendedName>
</protein>
<dbReference type="InterPro" id="IPR050469">
    <property type="entry name" value="Diguanylate_Cyclase"/>
</dbReference>
<dbReference type="EC" id="2.7.7.65" evidence="1"/>
<evidence type="ECO:0000256" key="3">
    <source>
        <dbReference type="SAM" id="Phobius"/>
    </source>
</evidence>
<reference evidence="5 6" key="1">
    <citation type="submission" date="2018-08" db="EMBL/GenBank/DDBJ databases">
        <title>Vibrio isolated from the Eastern China Marginal Seas.</title>
        <authorList>
            <person name="Li Y."/>
        </authorList>
    </citation>
    <scope>NUCLEOTIDE SEQUENCE [LARGE SCALE GENOMIC DNA]</scope>
    <source>
        <strain evidence="5 6">BEI233</strain>
    </source>
</reference>
<dbReference type="InterPro" id="IPR029787">
    <property type="entry name" value="Nucleotide_cyclase"/>
</dbReference>
<evidence type="ECO:0000259" key="4">
    <source>
        <dbReference type="PROSITE" id="PS50887"/>
    </source>
</evidence>
<dbReference type="PANTHER" id="PTHR45138">
    <property type="entry name" value="REGULATORY COMPONENTS OF SENSORY TRANSDUCTION SYSTEM"/>
    <property type="match status" value="1"/>
</dbReference>
<gene>
    <name evidence="5" type="ORF">DZ860_15285</name>
</gene>
<dbReference type="InterPro" id="IPR043128">
    <property type="entry name" value="Rev_trsase/Diguanyl_cyclase"/>
</dbReference>
<dbReference type="PANTHER" id="PTHR45138:SF9">
    <property type="entry name" value="DIGUANYLATE CYCLASE DGCM-RELATED"/>
    <property type="match status" value="1"/>
</dbReference>
<organism evidence="5 6">
    <name type="scientific">Vibrio sinensis</name>
    <dbReference type="NCBI Taxonomy" id="2302434"/>
    <lineage>
        <taxon>Bacteria</taxon>
        <taxon>Pseudomonadati</taxon>
        <taxon>Pseudomonadota</taxon>
        <taxon>Gammaproteobacteria</taxon>
        <taxon>Vibrionales</taxon>
        <taxon>Vibrionaceae</taxon>
        <taxon>Vibrio</taxon>
    </lineage>
</organism>
<evidence type="ECO:0000313" key="5">
    <source>
        <dbReference type="EMBL" id="RJX69549.1"/>
    </source>
</evidence>
<dbReference type="EMBL" id="QVMU01000015">
    <property type="protein sequence ID" value="RJX69549.1"/>
    <property type="molecule type" value="Genomic_DNA"/>
</dbReference>
<keyword evidence="3" id="KW-0812">Transmembrane</keyword>
<dbReference type="PROSITE" id="PS50887">
    <property type="entry name" value="GGDEF"/>
    <property type="match status" value="1"/>
</dbReference>
<dbReference type="SUPFAM" id="SSF55073">
    <property type="entry name" value="Nucleotide cyclase"/>
    <property type="match status" value="1"/>
</dbReference>
<accession>A0A3A6QCU8</accession>
<comment type="catalytic activity">
    <reaction evidence="2">
        <text>2 GTP = 3',3'-c-di-GMP + 2 diphosphate</text>
        <dbReference type="Rhea" id="RHEA:24898"/>
        <dbReference type="ChEBI" id="CHEBI:33019"/>
        <dbReference type="ChEBI" id="CHEBI:37565"/>
        <dbReference type="ChEBI" id="CHEBI:58805"/>
        <dbReference type="EC" id="2.7.7.65"/>
    </reaction>
</comment>
<dbReference type="GO" id="GO:1902201">
    <property type="term" value="P:negative regulation of bacterial-type flagellum-dependent cell motility"/>
    <property type="evidence" value="ECO:0007669"/>
    <property type="project" value="TreeGrafter"/>
</dbReference>
<dbReference type="GO" id="GO:0005886">
    <property type="term" value="C:plasma membrane"/>
    <property type="evidence" value="ECO:0007669"/>
    <property type="project" value="TreeGrafter"/>
</dbReference>
<evidence type="ECO:0000313" key="6">
    <source>
        <dbReference type="Proteomes" id="UP000273252"/>
    </source>
</evidence>
<evidence type="ECO:0000256" key="2">
    <source>
        <dbReference type="ARBA" id="ARBA00034247"/>
    </source>
</evidence>